<dbReference type="PANTHER" id="PTHR30126:SF77">
    <property type="entry name" value="TRANSCRIPTIONAL REGULATORY PROTEIN"/>
    <property type="match status" value="1"/>
</dbReference>
<protein>
    <submittedName>
        <fullName evidence="6">LysR family transcriptional regulator</fullName>
    </submittedName>
</protein>
<dbReference type="Pfam" id="PF00126">
    <property type="entry name" value="HTH_1"/>
    <property type="match status" value="1"/>
</dbReference>
<dbReference type="Proteomes" id="UP000309819">
    <property type="component" value="Unassembled WGS sequence"/>
</dbReference>
<evidence type="ECO:0000259" key="5">
    <source>
        <dbReference type="PROSITE" id="PS50931"/>
    </source>
</evidence>
<dbReference type="CDD" id="cd05466">
    <property type="entry name" value="PBP2_LTTR_substrate"/>
    <property type="match status" value="1"/>
</dbReference>
<keyword evidence="4" id="KW-0804">Transcription</keyword>
<name>A0A5R8ZH70_9PSED</name>
<dbReference type="RefSeq" id="WP_138217738.1">
    <property type="nucleotide sequence ID" value="NZ_VAUO01000001.1"/>
</dbReference>
<dbReference type="GO" id="GO:0003700">
    <property type="term" value="F:DNA-binding transcription factor activity"/>
    <property type="evidence" value="ECO:0007669"/>
    <property type="project" value="InterPro"/>
</dbReference>
<dbReference type="PROSITE" id="PS50931">
    <property type="entry name" value="HTH_LYSR"/>
    <property type="match status" value="1"/>
</dbReference>
<evidence type="ECO:0000256" key="3">
    <source>
        <dbReference type="ARBA" id="ARBA00023125"/>
    </source>
</evidence>
<dbReference type="InterPro" id="IPR005119">
    <property type="entry name" value="LysR_subst-bd"/>
</dbReference>
<dbReference type="InterPro" id="IPR000847">
    <property type="entry name" value="LysR_HTH_N"/>
</dbReference>
<dbReference type="OrthoDB" id="9786526at2"/>
<keyword evidence="3" id="KW-0238">DNA-binding</keyword>
<dbReference type="Gene3D" id="1.10.10.10">
    <property type="entry name" value="Winged helix-like DNA-binding domain superfamily/Winged helix DNA-binding domain"/>
    <property type="match status" value="1"/>
</dbReference>
<comment type="caution">
    <text evidence="6">The sequence shown here is derived from an EMBL/GenBank/DDBJ whole genome shotgun (WGS) entry which is preliminary data.</text>
</comment>
<dbReference type="EMBL" id="VAUO01000001">
    <property type="protein sequence ID" value="TLP65110.1"/>
    <property type="molecule type" value="Genomic_DNA"/>
</dbReference>
<organism evidence="6 7">
    <name type="scientific">Pseudomonas mosselii</name>
    <dbReference type="NCBI Taxonomy" id="78327"/>
    <lineage>
        <taxon>Bacteria</taxon>
        <taxon>Pseudomonadati</taxon>
        <taxon>Pseudomonadota</taxon>
        <taxon>Gammaproteobacteria</taxon>
        <taxon>Pseudomonadales</taxon>
        <taxon>Pseudomonadaceae</taxon>
        <taxon>Pseudomonas</taxon>
    </lineage>
</organism>
<accession>A0A5R8ZH70</accession>
<dbReference type="GO" id="GO:0000976">
    <property type="term" value="F:transcription cis-regulatory region binding"/>
    <property type="evidence" value="ECO:0007669"/>
    <property type="project" value="TreeGrafter"/>
</dbReference>
<dbReference type="SUPFAM" id="SSF53850">
    <property type="entry name" value="Periplasmic binding protein-like II"/>
    <property type="match status" value="1"/>
</dbReference>
<evidence type="ECO:0000313" key="7">
    <source>
        <dbReference type="Proteomes" id="UP000309819"/>
    </source>
</evidence>
<evidence type="ECO:0000256" key="2">
    <source>
        <dbReference type="ARBA" id="ARBA00023015"/>
    </source>
</evidence>
<dbReference type="PRINTS" id="PR00039">
    <property type="entry name" value="HTHLYSR"/>
</dbReference>
<dbReference type="Gene3D" id="3.40.190.10">
    <property type="entry name" value="Periplasmic binding protein-like II"/>
    <property type="match status" value="2"/>
</dbReference>
<keyword evidence="7" id="KW-1185">Reference proteome</keyword>
<sequence length="297" mass="32875">MIDLRSLQTFYAVAQLGGFHKAADKLHTSQPAVSARIAQLERQLNGRLFERDKRGCFLTSQGRELLTYAERMIALESEMVEAVAGRKGLSGSVSLGASDTIVHTWLSDLLKQLSQEYPEITLDVIVDSTANMTTGLADCTLDVALLMGPVNIGNAENLPLCSYPMSWIKSPKLDLGDKPLTLEQIATLPVITYARNTRPYWQLKDMFDRKGLHKVRLFSNSSLSSIVRMTMDGIGIAAIPEHAVFDELSSGKLHTVASTHEMPVMSFTASFIERADMPLNRMVAQLAQKVAAEYWRV</sequence>
<dbReference type="InterPro" id="IPR036390">
    <property type="entry name" value="WH_DNA-bd_sf"/>
</dbReference>
<dbReference type="Pfam" id="PF03466">
    <property type="entry name" value="LysR_substrate"/>
    <property type="match status" value="1"/>
</dbReference>
<evidence type="ECO:0000256" key="4">
    <source>
        <dbReference type="ARBA" id="ARBA00023163"/>
    </source>
</evidence>
<proteinExistence type="inferred from homology"/>
<dbReference type="AlphaFoldDB" id="A0A5R8ZH70"/>
<dbReference type="SUPFAM" id="SSF46785">
    <property type="entry name" value="Winged helix' DNA-binding domain"/>
    <property type="match status" value="1"/>
</dbReference>
<feature type="domain" description="HTH lysR-type" evidence="5">
    <location>
        <begin position="2"/>
        <end position="59"/>
    </location>
</feature>
<dbReference type="PANTHER" id="PTHR30126">
    <property type="entry name" value="HTH-TYPE TRANSCRIPTIONAL REGULATOR"/>
    <property type="match status" value="1"/>
</dbReference>
<dbReference type="InterPro" id="IPR036388">
    <property type="entry name" value="WH-like_DNA-bd_sf"/>
</dbReference>
<comment type="similarity">
    <text evidence="1">Belongs to the LysR transcriptional regulatory family.</text>
</comment>
<gene>
    <name evidence="6" type="ORF">FEM01_02715</name>
</gene>
<evidence type="ECO:0000313" key="6">
    <source>
        <dbReference type="EMBL" id="TLP65110.1"/>
    </source>
</evidence>
<keyword evidence="2" id="KW-0805">Transcription regulation</keyword>
<evidence type="ECO:0000256" key="1">
    <source>
        <dbReference type="ARBA" id="ARBA00009437"/>
    </source>
</evidence>
<dbReference type="FunFam" id="1.10.10.10:FF:000001">
    <property type="entry name" value="LysR family transcriptional regulator"/>
    <property type="match status" value="1"/>
</dbReference>
<reference evidence="6 7" key="1">
    <citation type="submission" date="2019-05" db="EMBL/GenBank/DDBJ databases">
        <title>Pseudomonas sp. SC006 isolated from lettuce that can produce HBGAs.</title>
        <authorList>
            <person name="Wang D."/>
            <person name="Liao N."/>
            <person name="Liu D."/>
            <person name="Zhang Z."/>
            <person name="Zou S."/>
        </authorList>
    </citation>
    <scope>NUCLEOTIDE SEQUENCE [LARGE SCALE GENOMIC DNA]</scope>
    <source>
        <strain evidence="6 7">SC006</strain>
    </source>
</reference>